<evidence type="ECO:0000256" key="7">
    <source>
        <dbReference type="SAM" id="SignalP"/>
    </source>
</evidence>
<dbReference type="InterPro" id="IPR006059">
    <property type="entry name" value="SBP"/>
</dbReference>
<sequence>MKTKTLAALLCSAVAVPLAANAVDLEVTHWWTSGGEAAAVAELAKAFDASGDHWVDGAIAGSGGTARPIMISRITGGDPMGATQFNHGQQAMELVEAGLMLDITDVAEANNWKSIVNPPSLLDACTIDGKIYCAPVNIHSPEWLWISNKVYEDLGIPVPQNWNEFVASAPQVEAAGKIPLALGGQPWQSNLAFGAISVAVAGLDVWKKVNVDKDMDVAAGPEYAAVFKAAADARKLAAKSNVQDWNQATNLVITDQAAAQIMGDWAQGEFAVAGEVAGKDYTCLPGLGLNAYLSTGGDAFYFPKLDDPEKEAAQKRLAALLVAPETQVAFNLKKGSLPIRGDVDLATANDCMKKGLEILASGNIVPSGDMVWSADVQKQIEDLMVEFWSSDMPAEDAQAKWVEILKSGL</sequence>
<reference evidence="8 9" key="1">
    <citation type="journal article" date="2017" name="Int. J. Syst. Evol. Microbiol.">
        <title>Gemmobacter straminiformis sp. nov., isolated from an artificial fountain.</title>
        <authorList>
            <person name="Kang J.Y."/>
            <person name="Kim M.J."/>
            <person name="Chun J."/>
            <person name="Son K.P."/>
            <person name="Jahng K.Y."/>
        </authorList>
    </citation>
    <scope>NUCLEOTIDE SEQUENCE [LARGE SCALE GENOMIC DNA]</scope>
    <source>
        <strain evidence="8 9">CAM-8</strain>
    </source>
</reference>
<keyword evidence="3" id="KW-0813">Transport</keyword>
<organism evidence="8 9">
    <name type="scientific">Paragemmobacter straminiformis</name>
    <dbReference type="NCBI Taxonomy" id="2045119"/>
    <lineage>
        <taxon>Bacteria</taxon>
        <taxon>Pseudomonadati</taxon>
        <taxon>Pseudomonadota</taxon>
        <taxon>Alphaproteobacteria</taxon>
        <taxon>Rhodobacterales</taxon>
        <taxon>Paracoccaceae</taxon>
        <taxon>Paragemmobacter</taxon>
    </lineage>
</organism>
<dbReference type="InterPro" id="IPR050490">
    <property type="entry name" value="Bact_solute-bd_prot1"/>
</dbReference>
<dbReference type="RefSeq" id="WP_185799000.1">
    <property type="nucleotide sequence ID" value="NZ_JACLQD010000006.1"/>
</dbReference>
<comment type="caution">
    <text evidence="8">The sequence shown here is derived from an EMBL/GenBank/DDBJ whole genome shotgun (WGS) entry which is preliminary data.</text>
</comment>
<comment type="similarity">
    <text evidence="2">Belongs to the bacterial solute-binding protein 1 family.</text>
</comment>
<comment type="function">
    <text evidence="5">Part of a binding-protein-dependent transport system for a sugar.</text>
</comment>
<dbReference type="Gene3D" id="3.40.190.10">
    <property type="entry name" value="Periplasmic binding protein-like II"/>
    <property type="match status" value="2"/>
</dbReference>
<dbReference type="EMBL" id="JACLQD010000006">
    <property type="protein sequence ID" value="MBC2837383.1"/>
    <property type="molecule type" value="Genomic_DNA"/>
</dbReference>
<dbReference type="PANTHER" id="PTHR43649">
    <property type="entry name" value="ARABINOSE-BINDING PROTEIN-RELATED"/>
    <property type="match status" value="1"/>
</dbReference>
<name>A0A842IDG9_9RHOB</name>
<evidence type="ECO:0000256" key="4">
    <source>
        <dbReference type="ARBA" id="ARBA00022729"/>
    </source>
</evidence>
<dbReference type="Proteomes" id="UP000555411">
    <property type="component" value="Unassembled WGS sequence"/>
</dbReference>
<gene>
    <name evidence="8" type="ORF">H7F16_17830</name>
</gene>
<keyword evidence="9" id="KW-1185">Reference proteome</keyword>
<keyword evidence="4 7" id="KW-0732">Signal</keyword>
<evidence type="ECO:0000313" key="9">
    <source>
        <dbReference type="Proteomes" id="UP000555411"/>
    </source>
</evidence>
<evidence type="ECO:0000256" key="6">
    <source>
        <dbReference type="ARBA" id="ARBA00049753"/>
    </source>
</evidence>
<evidence type="ECO:0000256" key="2">
    <source>
        <dbReference type="ARBA" id="ARBA00008520"/>
    </source>
</evidence>
<accession>A0A842IDG9</accession>
<dbReference type="PANTHER" id="PTHR43649:SF28">
    <property type="entry name" value="BINDING PROTEIN COMPONENT OF ABC SUGAR TRANSPORTER-RELATED"/>
    <property type="match status" value="1"/>
</dbReference>
<dbReference type="AlphaFoldDB" id="A0A842IDG9"/>
<evidence type="ECO:0000256" key="3">
    <source>
        <dbReference type="ARBA" id="ARBA00022448"/>
    </source>
</evidence>
<dbReference type="Pfam" id="PF01547">
    <property type="entry name" value="SBP_bac_1"/>
    <property type="match status" value="1"/>
</dbReference>
<proteinExistence type="inferred from homology"/>
<protein>
    <recommendedName>
        <fullName evidence="6">Probable sugar-binding periplasmic protein</fullName>
    </recommendedName>
</protein>
<evidence type="ECO:0000313" key="8">
    <source>
        <dbReference type="EMBL" id="MBC2837383.1"/>
    </source>
</evidence>
<dbReference type="SUPFAM" id="SSF53850">
    <property type="entry name" value="Periplasmic binding protein-like II"/>
    <property type="match status" value="1"/>
</dbReference>
<feature type="signal peptide" evidence="7">
    <location>
        <begin position="1"/>
        <end position="22"/>
    </location>
</feature>
<dbReference type="GO" id="GO:0042597">
    <property type="term" value="C:periplasmic space"/>
    <property type="evidence" value="ECO:0007669"/>
    <property type="project" value="UniProtKB-SubCell"/>
</dbReference>
<feature type="chain" id="PRO_5032302366" description="Probable sugar-binding periplasmic protein" evidence="7">
    <location>
        <begin position="23"/>
        <end position="409"/>
    </location>
</feature>
<evidence type="ECO:0000256" key="1">
    <source>
        <dbReference type="ARBA" id="ARBA00004418"/>
    </source>
</evidence>
<evidence type="ECO:0000256" key="5">
    <source>
        <dbReference type="ARBA" id="ARBA00049629"/>
    </source>
</evidence>
<comment type="subcellular location">
    <subcellularLocation>
        <location evidence="1">Periplasm</location>
    </subcellularLocation>
</comment>